<name>A0ABU2BKW5_9MICC</name>
<sequence>MDTIQGSQCFTVPAALLPRCRIGRTTLSVGSHPHGTIPCSVPGIEHLDRVDHNSANPFPVAWHHLGEANIAQLGIPRHNAELSAIEELLLVGQ</sequence>
<dbReference type="Proteomes" id="UP001183817">
    <property type="component" value="Unassembled WGS sequence"/>
</dbReference>
<organism evidence="1 2">
    <name type="scientific">Paeniglutamicibacter sulfureus</name>
    <dbReference type="NCBI Taxonomy" id="43666"/>
    <lineage>
        <taxon>Bacteria</taxon>
        <taxon>Bacillati</taxon>
        <taxon>Actinomycetota</taxon>
        <taxon>Actinomycetes</taxon>
        <taxon>Micrococcales</taxon>
        <taxon>Micrococcaceae</taxon>
        <taxon>Paeniglutamicibacter</taxon>
    </lineage>
</organism>
<evidence type="ECO:0000313" key="2">
    <source>
        <dbReference type="Proteomes" id="UP001183817"/>
    </source>
</evidence>
<evidence type="ECO:0000313" key="1">
    <source>
        <dbReference type="EMBL" id="MDR7358886.1"/>
    </source>
</evidence>
<proteinExistence type="predicted"/>
<protein>
    <submittedName>
        <fullName evidence="1">Uncharacterized protein</fullName>
    </submittedName>
</protein>
<reference evidence="1 2" key="1">
    <citation type="submission" date="2023-07" db="EMBL/GenBank/DDBJ databases">
        <title>Sequencing the genomes of 1000 actinobacteria strains.</title>
        <authorList>
            <person name="Klenk H.-P."/>
        </authorList>
    </citation>
    <scope>NUCLEOTIDE SEQUENCE [LARGE SCALE GENOMIC DNA]</scope>
    <source>
        <strain evidence="1 2">DSM 20167</strain>
    </source>
</reference>
<gene>
    <name evidence="1" type="ORF">J2S64_002577</name>
</gene>
<accession>A0ABU2BKW5</accession>
<dbReference type="EMBL" id="JAVDYI010000001">
    <property type="protein sequence ID" value="MDR7358886.1"/>
    <property type="molecule type" value="Genomic_DNA"/>
</dbReference>
<keyword evidence="2" id="KW-1185">Reference proteome</keyword>
<comment type="caution">
    <text evidence="1">The sequence shown here is derived from an EMBL/GenBank/DDBJ whole genome shotgun (WGS) entry which is preliminary data.</text>
</comment>